<evidence type="ECO:0008006" key="3">
    <source>
        <dbReference type="Google" id="ProtNLM"/>
    </source>
</evidence>
<name>A0ABY9WJX4_9BACT</name>
<protein>
    <recommendedName>
        <fullName evidence="3">Lipoprotein</fullName>
    </recommendedName>
</protein>
<dbReference type="RefSeq" id="WP_395816059.1">
    <property type="nucleotide sequence ID" value="NZ_CP043494.1"/>
</dbReference>
<dbReference type="PROSITE" id="PS51257">
    <property type="entry name" value="PROKAR_LIPOPROTEIN"/>
    <property type="match status" value="1"/>
</dbReference>
<evidence type="ECO:0000313" key="1">
    <source>
        <dbReference type="EMBL" id="WNG44033.1"/>
    </source>
</evidence>
<gene>
    <name evidence="1" type="ORF">F0U60_07940</name>
</gene>
<evidence type="ECO:0000313" key="2">
    <source>
        <dbReference type="Proteomes" id="UP001611383"/>
    </source>
</evidence>
<sequence>MNKRIFLGLVLAGLTGTGCSETTEAEPVHEAKSVIAGKLGAHAAQEALDEDTIAVQAYERVRQAHAARQAQSVRLAVYSLQPVDDVVAQVDARARTVGLEMGAARKSGHELMVEAGHRVLSIDARSGTERYVDRSRFHSGRSVATLPLARADYIARAREHVQRALPEVATRNMRAYKFRQYVNESAGPNGERTGPQVYQVAVAFQEMVGDLPVIGSGGKVAVHLTPNGEIIAHESAARGVGRRLADLSGSEVLDPEVARRQAEERLAARGVRLENYRLVRAELGYLRHGRHSPQSVMAPHYAYLYEPLSPAVGGRKVVEVVPAVTNPEVLAQLRQDAQAEAQRKAERMAYAQPEDVR</sequence>
<keyword evidence="2" id="KW-1185">Reference proteome</keyword>
<dbReference type="Proteomes" id="UP001611383">
    <property type="component" value="Chromosome"/>
</dbReference>
<organism evidence="1 2">
    <name type="scientific">Archangium minus</name>
    <dbReference type="NCBI Taxonomy" id="83450"/>
    <lineage>
        <taxon>Bacteria</taxon>
        <taxon>Pseudomonadati</taxon>
        <taxon>Myxococcota</taxon>
        <taxon>Myxococcia</taxon>
        <taxon>Myxococcales</taxon>
        <taxon>Cystobacterineae</taxon>
        <taxon>Archangiaceae</taxon>
        <taxon>Archangium</taxon>
    </lineage>
</organism>
<reference evidence="1 2" key="1">
    <citation type="submission" date="2019-08" db="EMBL/GenBank/DDBJ databases">
        <title>Archangium and Cystobacter genomes.</title>
        <authorList>
            <person name="Chen I.-C.K."/>
            <person name="Wielgoss S."/>
        </authorList>
    </citation>
    <scope>NUCLEOTIDE SEQUENCE [LARGE SCALE GENOMIC DNA]</scope>
    <source>
        <strain evidence="1 2">Cbm 6</strain>
    </source>
</reference>
<proteinExistence type="predicted"/>
<accession>A0ABY9WJX4</accession>
<dbReference type="EMBL" id="CP043494">
    <property type="protein sequence ID" value="WNG44033.1"/>
    <property type="molecule type" value="Genomic_DNA"/>
</dbReference>